<evidence type="ECO:0000256" key="2">
    <source>
        <dbReference type="ARBA" id="ARBA00022475"/>
    </source>
</evidence>
<evidence type="ECO:0000313" key="8">
    <source>
        <dbReference type="EMBL" id="MPN19133.1"/>
    </source>
</evidence>
<feature type="transmembrane region" description="Helical" evidence="6">
    <location>
        <begin position="6"/>
        <end position="25"/>
    </location>
</feature>
<feature type="transmembrane region" description="Helical" evidence="6">
    <location>
        <begin position="95"/>
        <end position="115"/>
    </location>
</feature>
<evidence type="ECO:0000256" key="4">
    <source>
        <dbReference type="ARBA" id="ARBA00022989"/>
    </source>
</evidence>
<evidence type="ECO:0000259" key="7">
    <source>
        <dbReference type="Pfam" id="PF02687"/>
    </source>
</evidence>
<keyword evidence="3 6" id="KW-0812">Transmembrane</keyword>
<dbReference type="PANTHER" id="PTHR30287:SF1">
    <property type="entry name" value="INNER MEMBRANE PROTEIN"/>
    <property type="match status" value="1"/>
</dbReference>
<proteinExistence type="predicted"/>
<keyword evidence="5 6" id="KW-0472">Membrane</keyword>
<dbReference type="Pfam" id="PF02687">
    <property type="entry name" value="FtsX"/>
    <property type="match status" value="1"/>
</dbReference>
<feature type="domain" description="ABC3 transporter permease C-terminal" evidence="7">
    <location>
        <begin position="4"/>
        <end position="121"/>
    </location>
</feature>
<dbReference type="InterPro" id="IPR003838">
    <property type="entry name" value="ABC3_permease_C"/>
</dbReference>
<sequence length="130" mass="14963">MVYVIILCASLLAFVVLYNLTNINITERMREIATIKVLGFYDVEVAGYVYRENIVLTVIGALIGLVLGIFMHRYVITTVEVDMVMFERLIKPISFVWAFVLTFGFSMFVNLVMFFKLKRISMVESLKSVE</sequence>
<comment type="subcellular location">
    <subcellularLocation>
        <location evidence="1">Cell membrane</location>
        <topology evidence="1">Multi-pass membrane protein</topology>
    </subcellularLocation>
</comment>
<name>A0A645G544_9ZZZZ</name>
<reference evidence="8" key="1">
    <citation type="submission" date="2019-08" db="EMBL/GenBank/DDBJ databases">
        <authorList>
            <person name="Kucharzyk K."/>
            <person name="Murdoch R.W."/>
            <person name="Higgins S."/>
            <person name="Loffler F."/>
        </authorList>
    </citation>
    <scope>NUCLEOTIDE SEQUENCE</scope>
</reference>
<dbReference type="GO" id="GO:0005886">
    <property type="term" value="C:plasma membrane"/>
    <property type="evidence" value="ECO:0007669"/>
    <property type="project" value="UniProtKB-SubCell"/>
</dbReference>
<dbReference type="InterPro" id="IPR038766">
    <property type="entry name" value="Membrane_comp_ABC_pdt"/>
</dbReference>
<dbReference type="PANTHER" id="PTHR30287">
    <property type="entry name" value="MEMBRANE COMPONENT OF PREDICTED ABC SUPERFAMILY METABOLITE UPTAKE TRANSPORTER"/>
    <property type="match status" value="1"/>
</dbReference>
<evidence type="ECO:0000256" key="3">
    <source>
        <dbReference type="ARBA" id="ARBA00022692"/>
    </source>
</evidence>
<evidence type="ECO:0000256" key="6">
    <source>
        <dbReference type="SAM" id="Phobius"/>
    </source>
</evidence>
<evidence type="ECO:0000256" key="5">
    <source>
        <dbReference type="ARBA" id="ARBA00023136"/>
    </source>
</evidence>
<comment type="caution">
    <text evidence="8">The sequence shown here is derived from an EMBL/GenBank/DDBJ whole genome shotgun (WGS) entry which is preliminary data.</text>
</comment>
<dbReference type="EMBL" id="VSSQ01066630">
    <property type="protein sequence ID" value="MPN19133.1"/>
    <property type="molecule type" value="Genomic_DNA"/>
</dbReference>
<protein>
    <recommendedName>
        <fullName evidence="7">ABC3 transporter permease C-terminal domain-containing protein</fullName>
    </recommendedName>
</protein>
<gene>
    <name evidence="8" type="ORF">SDC9_166499</name>
</gene>
<evidence type="ECO:0000256" key="1">
    <source>
        <dbReference type="ARBA" id="ARBA00004651"/>
    </source>
</evidence>
<organism evidence="8">
    <name type="scientific">bioreactor metagenome</name>
    <dbReference type="NCBI Taxonomy" id="1076179"/>
    <lineage>
        <taxon>unclassified sequences</taxon>
        <taxon>metagenomes</taxon>
        <taxon>ecological metagenomes</taxon>
    </lineage>
</organism>
<dbReference type="AlphaFoldDB" id="A0A645G544"/>
<keyword evidence="2" id="KW-1003">Cell membrane</keyword>
<accession>A0A645G544</accession>
<feature type="transmembrane region" description="Helical" evidence="6">
    <location>
        <begin position="54"/>
        <end position="75"/>
    </location>
</feature>
<keyword evidence="4 6" id="KW-1133">Transmembrane helix</keyword>